<evidence type="ECO:0000313" key="1">
    <source>
        <dbReference type="EMBL" id="KAG2273123.1"/>
    </source>
</evidence>
<gene>
    <name evidence="1" type="ORF">Bca52824_067678</name>
</gene>
<dbReference type="AlphaFoldDB" id="A0A8X7QSX3"/>
<proteinExistence type="predicted"/>
<comment type="caution">
    <text evidence="1">The sequence shown here is derived from an EMBL/GenBank/DDBJ whole genome shotgun (WGS) entry which is preliminary data.</text>
</comment>
<accession>A0A8X7QSX3</accession>
<evidence type="ECO:0000313" key="2">
    <source>
        <dbReference type="Proteomes" id="UP000886595"/>
    </source>
</evidence>
<organism evidence="1 2">
    <name type="scientific">Brassica carinata</name>
    <name type="common">Ethiopian mustard</name>
    <name type="synonym">Abyssinian cabbage</name>
    <dbReference type="NCBI Taxonomy" id="52824"/>
    <lineage>
        <taxon>Eukaryota</taxon>
        <taxon>Viridiplantae</taxon>
        <taxon>Streptophyta</taxon>
        <taxon>Embryophyta</taxon>
        <taxon>Tracheophyta</taxon>
        <taxon>Spermatophyta</taxon>
        <taxon>Magnoliopsida</taxon>
        <taxon>eudicotyledons</taxon>
        <taxon>Gunneridae</taxon>
        <taxon>Pentapetalae</taxon>
        <taxon>rosids</taxon>
        <taxon>malvids</taxon>
        <taxon>Brassicales</taxon>
        <taxon>Brassicaceae</taxon>
        <taxon>Brassiceae</taxon>
        <taxon>Brassica</taxon>
    </lineage>
</organism>
<reference evidence="1 2" key="1">
    <citation type="submission" date="2020-02" db="EMBL/GenBank/DDBJ databases">
        <authorList>
            <person name="Ma Q."/>
            <person name="Huang Y."/>
            <person name="Song X."/>
            <person name="Pei D."/>
        </authorList>
    </citation>
    <scope>NUCLEOTIDE SEQUENCE [LARGE SCALE GENOMIC DNA]</scope>
    <source>
        <strain evidence="1">Sxm20200214</strain>
        <tissue evidence="1">Leaf</tissue>
    </source>
</reference>
<keyword evidence="2" id="KW-1185">Reference proteome</keyword>
<name>A0A8X7QSX3_BRACI</name>
<sequence>MMNPQGPKDVATKGNLIIKATDLVKRVLQITRPIGMIAMTAAAVGNLGNKTRLKIDTIH</sequence>
<dbReference type="EMBL" id="JAAMPC010000013">
    <property type="protein sequence ID" value="KAG2273123.1"/>
    <property type="molecule type" value="Genomic_DNA"/>
</dbReference>
<protein>
    <submittedName>
        <fullName evidence="1">Uncharacterized protein</fullName>
    </submittedName>
</protein>
<dbReference type="Proteomes" id="UP000886595">
    <property type="component" value="Unassembled WGS sequence"/>
</dbReference>